<evidence type="ECO:0000313" key="3">
    <source>
        <dbReference type="Proteomes" id="UP000480854"/>
    </source>
</evidence>
<gene>
    <name evidence="2" type="ORF">DS843_13265</name>
</gene>
<accession>A0A9W7TXS3</accession>
<evidence type="ECO:0000256" key="1">
    <source>
        <dbReference type="SAM" id="SignalP"/>
    </source>
</evidence>
<keyword evidence="1" id="KW-0732">Signal</keyword>
<feature type="chain" id="PRO_5040878209" evidence="1">
    <location>
        <begin position="24"/>
        <end position="269"/>
    </location>
</feature>
<dbReference type="EMBL" id="QOKW01000009">
    <property type="protein sequence ID" value="KAA0680283.1"/>
    <property type="molecule type" value="Genomic_DNA"/>
</dbReference>
<dbReference type="RefSeq" id="WP_149469379.1">
    <property type="nucleotide sequence ID" value="NZ_QOKW01000009.1"/>
</dbReference>
<name>A0A9W7TXS3_9PROT</name>
<evidence type="ECO:0000313" key="2">
    <source>
        <dbReference type="EMBL" id="KAA0680283.1"/>
    </source>
</evidence>
<dbReference type="InterPro" id="IPR006311">
    <property type="entry name" value="TAT_signal"/>
</dbReference>
<comment type="caution">
    <text evidence="2">The sequence shown here is derived from an EMBL/GenBank/DDBJ whole genome shotgun (WGS) entry which is preliminary data.</text>
</comment>
<feature type="signal peptide" evidence="1">
    <location>
        <begin position="1"/>
        <end position="23"/>
    </location>
</feature>
<keyword evidence="3" id="KW-1185">Reference proteome</keyword>
<dbReference type="Proteomes" id="UP000480854">
    <property type="component" value="Unassembled WGS sequence"/>
</dbReference>
<dbReference type="PROSITE" id="PS51318">
    <property type="entry name" value="TAT"/>
    <property type="match status" value="1"/>
</dbReference>
<reference evidence="2 3" key="1">
    <citation type="submission" date="2018-07" db="EMBL/GenBank/DDBJ databases">
        <title>Genome sequence of Azospirillum sp. ATCC 49961.</title>
        <authorList>
            <person name="Sant'Anna F.H."/>
            <person name="Baldani J.I."/>
            <person name="Zilli J.E."/>
            <person name="Reis V.M."/>
            <person name="Hartmann A."/>
            <person name="Cruz L."/>
            <person name="de Souza E.M."/>
            <person name="de Oliveira Pedrosa F."/>
            <person name="Passaglia L.M.P."/>
        </authorList>
    </citation>
    <scope>NUCLEOTIDE SEQUENCE [LARGE SCALE GENOMIC DNA]</scope>
    <source>
        <strain evidence="2 3">ATCC 49961</strain>
    </source>
</reference>
<sequence length="269" mass="29370">MSRNVSRRLLLTGTAAAPIAAGAAALADTPQDRDAAMLTAFRQWREACAICLESDDYNEAADKAERKASDFLADAPVHGAAGAVVKLAFLAYGASDHYGYAHPEHPAVRTMESLKASIPNLSPELSAAISLTVEETASIMELWSNDSRARYESEKLAKEWKTYDRIFKETNAYDEEEKNRKRSLAEPRGPDGLSKSEGTFMRYFLEVTEEDKRDLVDSMDLMLLGLRVHRALKALVAKNDIAAGSLKILEDDFREADDGGPGTALVAAA</sequence>
<dbReference type="AlphaFoldDB" id="A0A9W7TXS3"/>
<protein>
    <submittedName>
        <fullName evidence="2">Uncharacterized protein</fullName>
    </submittedName>
</protein>
<proteinExistence type="predicted"/>
<organism evidence="2 3">
    <name type="scientific">Roseomonas genomospecies 6</name>
    <dbReference type="NCBI Taxonomy" id="214106"/>
    <lineage>
        <taxon>Bacteria</taxon>
        <taxon>Pseudomonadati</taxon>
        <taxon>Pseudomonadota</taxon>
        <taxon>Alphaproteobacteria</taxon>
        <taxon>Acetobacterales</taxon>
        <taxon>Roseomonadaceae</taxon>
        <taxon>Roseomonas</taxon>
    </lineage>
</organism>